<dbReference type="InterPro" id="IPR051011">
    <property type="entry name" value="Metal_resp_trans_reg"/>
</dbReference>
<dbReference type="InterPro" id="IPR036390">
    <property type="entry name" value="WH_DNA-bd_sf"/>
</dbReference>
<evidence type="ECO:0000256" key="1">
    <source>
        <dbReference type="ARBA" id="ARBA00023015"/>
    </source>
</evidence>
<name>A0A839JZM3_9FIRM</name>
<dbReference type="Gene3D" id="1.10.10.10">
    <property type="entry name" value="Winged helix-like DNA-binding domain superfamily/Winged helix DNA-binding domain"/>
    <property type="match status" value="1"/>
</dbReference>
<evidence type="ECO:0000256" key="3">
    <source>
        <dbReference type="ARBA" id="ARBA00023163"/>
    </source>
</evidence>
<dbReference type="SUPFAM" id="SSF46785">
    <property type="entry name" value="Winged helix' DNA-binding domain"/>
    <property type="match status" value="1"/>
</dbReference>
<dbReference type="CDD" id="cd00090">
    <property type="entry name" value="HTH_ARSR"/>
    <property type="match status" value="1"/>
</dbReference>
<dbReference type="InterPro" id="IPR018334">
    <property type="entry name" value="ArsR_HTH"/>
</dbReference>
<dbReference type="PROSITE" id="PS00846">
    <property type="entry name" value="HTH_ARSR_1"/>
    <property type="match status" value="1"/>
</dbReference>
<dbReference type="PRINTS" id="PR00778">
    <property type="entry name" value="HTHARSR"/>
</dbReference>
<protein>
    <submittedName>
        <fullName evidence="6">Winged helix-turn-helix transcriptional regulator</fullName>
    </submittedName>
</protein>
<keyword evidence="2" id="KW-0238">DNA-binding</keyword>
<dbReference type="InterPro" id="IPR036388">
    <property type="entry name" value="WH-like_DNA-bd_sf"/>
</dbReference>
<dbReference type="PANTHER" id="PTHR43132">
    <property type="entry name" value="ARSENICAL RESISTANCE OPERON REPRESSOR ARSR-RELATED"/>
    <property type="match status" value="1"/>
</dbReference>
<evidence type="ECO:0000259" key="5">
    <source>
        <dbReference type="PROSITE" id="PS50987"/>
    </source>
</evidence>
<dbReference type="Proteomes" id="UP000574276">
    <property type="component" value="Unassembled WGS sequence"/>
</dbReference>
<dbReference type="SMART" id="SM00418">
    <property type="entry name" value="HTH_ARSR"/>
    <property type="match status" value="1"/>
</dbReference>
<evidence type="ECO:0000313" key="6">
    <source>
        <dbReference type="EMBL" id="MBB2182412.1"/>
    </source>
</evidence>
<accession>A0A839JZM3</accession>
<sequence>MNQENKSSICDCDVIHADVVDKVKNSMPNDEKLYDLADFFKIFGDSTRLKILWALDREEMCVCDLAVLLNMTKSAISHQLKTLRQEKLVKYRRDGKNAFYSLQDDHVQNILEIGLEHIEEA</sequence>
<dbReference type="PANTHER" id="PTHR43132:SF6">
    <property type="entry name" value="HTH-TYPE TRANSCRIPTIONAL REPRESSOR CZRA"/>
    <property type="match status" value="1"/>
</dbReference>
<keyword evidence="1" id="KW-0805">Transcription regulation</keyword>
<evidence type="ECO:0000256" key="4">
    <source>
        <dbReference type="ARBA" id="ARBA00043263"/>
    </source>
</evidence>
<proteinExistence type="predicted"/>
<keyword evidence="7" id="KW-1185">Reference proteome</keyword>
<dbReference type="GO" id="GO:0003677">
    <property type="term" value="F:DNA binding"/>
    <property type="evidence" value="ECO:0007669"/>
    <property type="project" value="UniProtKB-KW"/>
</dbReference>
<dbReference type="InterPro" id="IPR011991">
    <property type="entry name" value="ArsR-like_HTH"/>
</dbReference>
<comment type="caution">
    <text evidence="6">The sequence shown here is derived from an EMBL/GenBank/DDBJ whole genome shotgun (WGS) entry which is preliminary data.</text>
</comment>
<dbReference type="EMBL" id="JACEGA010000001">
    <property type="protein sequence ID" value="MBB2182412.1"/>
    <property type="molecule type" value="Genomic_DNA"/>
</dbReference>
<dbReference type="NCBIfam" id="NF033788">
    <property type="entry name" value="HTH_metalloreg"/>
    <property type="match status" value="1"/>
</dbReference>
<evidence type="ECO:0000313" key="7">
    <source>
        <dbReference type="Proteomes" id="UP000574276"/>
    </source>
</evidence>
<dbReference type="Pfam" id="PF01022">
    <property type="entry name" value="HTH_5"/>
    <property type="match status" value="1"/>
</dbReference>
<keyword evidence="4" id="KW-0105">Cadmium resistance</keyword>
<dbReference type="RefSeq" id="WP_228352136.1">
    <property type="nucleotide sequence ID" value="NZ_JACEGA010000001.1"/>
</dbReference>
<evidence type="ECO:0000256" key="2">
    <source>
        <dbReference type="ARBA" id="ARBA00023125"/>
    </source>
</evidence>
<dbReference type="GO" id="GO:0003700">
    <property type="term" value="F:DNA-binding transcription factor activity"/>
    <property type="evidence" value="ECO:0007669"/>
    <property type="project" value="InterPro"/>
</dbReference>
<reference evidence="6 7" key="1">
    <citation type="submission" date="2020-07" db="EMBL/GenBank/DDBJ databases">
        <title>Characterization and genome sequencing of isolate MD1, a novel member within the family Lachnospiraceae.</title>
        <authorList>
            <person name="Rettenmaier R."/>
            <person name="Di Bello L."/>
            <person name="Zinser C."/>
            <person name="Scheitz K."/>
            <person name="Liebl W."/>
            <person name="Zverlov V."/>
        </authorList>
    </citation>
    <scope>NUCLEOTIDE SEQUENCE [LARGE SCALE GENOMIC DNA]</scope>
    <source>
        <strain evidence="6 7">MD1</strain>
    </source>
</reference>
<keyword evidence="3" id="KW-0804">Transcription</keyword>
<gene>
    <name evidence="6" type="ORF">H0486_05925</name>
</gene>
<dbReference type="AlphaFoldDB" id="A0A839JZM3"/>
<organism evidence="6 7">
    <name type="scientific">Variimorphobacter saccharofermentans</name>
    <dbReference type="NCBI Taxonomy" id="2755051"/>
    <lineage>
        <taxon>Bacteria</taxon>
        <taxon>Bacillati</taxon>
        <taxon>Bacillota</taxon>
        <taxon>Clostridia</taxon>
        <taxon>Lachnospirales</taxon>
        <taxon>Lachnospiraceae</taxon>
        <taxon>Variimorphobacter</taxon>
    </lineage>
</organism>
<dbReference type="GO" id="GO:0046686">
    <property type="term" value="P:response to cadmium ion"/>
    <property type="evidence" value="ECO:0007669"/>
    <property type="project" value="UniProtKB-KW"/>
</dbReference>
<dbReference type="PROSITE" id="PS50987">
    <property type="entry name" value="HTH_ARSR_2"/>
    <property type="match status" value="1"/>
</dbReference>
<feature type="domain" description="HTH arsR-type" evidence="5">
    <location>
        <begin position="28"/>
        <end position="121"/>
    </location>
</feature>
<dbReference type="InterPro" id="IPR001845">
    <property type="entry name" value="HTH_ArsR_DNA-bd_dom"/>
</dbReference>